<dbReference type="GO" id="GO:0005524">
    <property type="term" value="F:ATP binding"/>
    <property type="evidence" value="ECO:0007669"/>
    <property type="project" value="UniProtKB-KW"/>
</dbReference>
<dbReference type="AlphaFoldDB" id="A0A9D1TR99"/>
<organism evidence="7 8">
    <name type="scientific">Candidatus Protoclostridium stercorigallinarum</name>
    <dbReference type="NCBI Taxonomy" id="2838741"/>
    <lineage>
        <taxon>Bacteria</taxon>
        <taxon>Bacillati</taxon>
        <taxon>Bacillota</taxon>
        <taxon>Clostridia</taxon>
        <taxon>Candidatus Protoclostridium</taxon>
    </lineage>
</organism>
<accession>A0A9D1TR99</accession>
<evidence type="ECO:0000256" key="3">
    <source>
        <dbReference type="ARBA" id="ARBA00022741"/>
    </source>
</evidence>
<dbReference type="GO" id="GO:0016301">
    <property type="term" value="F:kinase activity"/>
    <property type="evidence" value="ECO:0007669"/>
    <property type="project" value="UniProtKB-KW"/>
</dbReference>
<protein>
    <submittedName>
        <fullName evidence="7">Carbohydrate kinase</fullName>
    </submittedName>
</protein>
<feature type="domain" description="Carbohydrate kinase PfkB" evidence="6">
    <location>
        <begin position="3"/>
        <end position="285"/>
    </location>
</feature>
<name>A0A9D1TR99_9FIRM</name>
<evidence type="ECO:0000313" key="8">
    <source>
        <dbReference type="Proteomes" id="UP000823990"/>
    </source>
</evidence>
<comment type="caution">
    <text evidence="7">The sequence shown here is derived from an EMBL/GenBank/DDBJ whole genome shotgun (WGS) entry which is preliminary data.</text>
</comment>
<evidence type="ECO:0000256" key="2">
    <source>
        <dbReference type="ARBA" id="ARBA00022679"/>
    </source>
</evidence>
<keyword evidence="3" id="KW-0547">Nucleotide-binding</keyword>
<evidence type="ECO:0000256" key="1">
    <source>
        <dbReference type="ARBA" id="ARBA00010688"/>
    </source>
</evidence>
<reference evidence="7" key="1">
    <citation type="journal article" date="2021" name="PeerJ">
        <title>Extensive microbial diversity within the chicken gut microbiome revealed by metagenomics and culture.</title>
        <authorList>
            <person name="Gilroy R."/>
            <person name="Ravi A."/>
            <person name="Getino M."/>
            <person name="Pursley I."/>
            <person name="Horton D.L."/>
            <person name="Alikhan N.F."/>
            <person name="Baker D."/>
            <person name="Gharbi K."/>
            <person name="Hall N."/>
            <person name="Watson M."/>
            <person name="Adriaenssens E.M."/>
            <person name="Foster-Nyarko E."/>
            <person name="Jarju S."/>
            <person name="Secka A."/>
            <person name="Antonio M."/>
            <person name="Oren A."/>
            <person name="Chaudhuri R.R."/>
            <person name="La Ragione R."/>
            <person name="Hildebrand F."/>
            <person name="Pallen M.J."/>
        </authorList>
    </citation>
    <scope>NUCLEOTIDE SEQUENCE</scope>
    <source>
        <strain evidence="7">12435</strain>
    </source>
</reference>
<dbReference type="SUPFAM" id="SSF53613">
    <property type="entry name" value="Ribokinase-like"/>
    <property type="match status" value="1"/>
</dbReference>
<gene>
    <name evidence="7" type="ORF">H9892_04755</name>
</gene>
<dbReference type="CDD" id="cd01167">
    <property type="entry name" value="bac_FRK"/>
    <property type="match status" value="1"/>
</dbReference>
<proteinExistence type="inferred from homology"/>
<dbReference type="Proteomes" id="UP000823990">
    <property type="component" value="Unassembled WGS sequence"/>
</dbReference>
<reference evidence="7" key="2">
    <citation type="submission" date="2021-04" db="EMBL/GenBank/DDBJ databases">
        <authorList>
            <person name="Gilroy R."/>
        </authorList>
    </citation>
    <scope>NUCLEOTIDE SEQUENCE</scope>
    <source>
        <strain evidence="7">12435</strain>
    </source>
</reference>
<evidence type="ECO:0000256" key="5">
    <source>
        <dbReference type="ARBA" id="ARBA00022840"/>
    </source>
</evidence>
<comment type="similarity">
    <text evidence="1">Belongs to the carbohydrate kinase PfkB family.</text>
</comment>
<dbReference type="PANTHER" id="PTHR43085:SF1">
    <property type="entry name" value="PSEUDOURIDINE KINASE-RELATED"/>
    <property type="match status" value="1"/>
</dbReference>
<evidence type="ECO:0000313" key="7">
    <source>
        <dbReference type="EMBL" id="HIW02630.1"/>
    </source>
</evidence>
<dbReference type="PROSITE" id="PS00583">
    <property type="entry name" value="PFKB_KINASES_1"/>
    <property type="match status" value="1"/>
</dbReference>
<evidence type="ECO:0000259" key="6">
    <source>
        <dbReference type="Pfam" id="PF00294"/>
    </source>
</evidence>
<evidence type="ECO:0000256" key="4">
    <source>
        <dbReference type="ARBA" id="ARBA00022777"/>
    </source>
</evidence>
<dbReference type="EMBL" id="DXHS01000075">
    <property type="protein sequence ID" value="HIW02630.1"/>
    <property type="molecule type" value="Genomic_DNA"/>
</dbReference>
<keyword evidence="4 7" id="KW-0418">Kinase</keyword>
<dbReference type="Pfam" id="PF00294">
    <property type="entry name" value="PfkB"/>
    <property type="match status" value="1"/>
</dbReference>
<dbReference type="Gene3D" id="3.40.1190.20">
    <property type="match status" value="1"/>
</dbReference>
<keyword evidence="2" id="KW-0808">Transferase</keyword>
<dbReference type="InterPro" id="IPR011611">
    <property type="entry name" value="PfkB_dom"/>
</dbReference>
<dbReference type="PANTHER" id="PTHR43085">
    <property type="entry name" value="HEXOKINASE FAMILY MEMBER"/>
    <property type="match status" value="1"/>
</dbReference>
<sequence>MILCTGELIADISVETLPDIGEVMRRRAGGAPFNVACDIKALGGEAGFYGCIGSDMMGDMLAAEAEKTGIAPLLLRRDARRHTAIAFVEIGPDGDRSFEFRASRAADCAPDAAELETLLPTAKILHLGSLMLREKCGRQYAAAAVGLARDRGIKVSFDVNLRAGLYPSLAAAVRATRPVIAAADILKLSEDEAMLFTSAPDAQSAAVSLACGGKTVFVTMGARGACCARGDECISLPSPTVRVVNATGCGDAFFAAALLSLERDPEDISAALAEGVRAGAACAQSPASHL</sequence>
<dbReference type="InterPro" id="IPR029056">
    <property type="entry name" value="Ribokinase-like"/>
</dbReference>
<dbReference type="InterPro" id="IPR002173">
    <property type="entry name" value="Carboh/pur_kinase_PfkB_CS"/>
</dbReference>
<keyword evidence="5" id="KW-0067">ATP-binding</keyword>
<dbReference type="InterPro" id="IPR050306">
    <property type="entry name" value="PfkB_Carbo_kinase"/>
</dbReference>